<dbReference type="KEGG" id="gtt:GUITHDRAFT_149894"/>
<dbReference type="RefSeq" id="XP_005841867.1">
    <property type="nucleotide sequence ID" value="XM_005841810.1"/>
</dbReference>
<evidence type="ECO:0000313" key="3">
    <source>
        <dbReference type="Proteomes" id="UP000011087"/>
    </source>
</evidence>
<sequence>MKAFLNKTIRENKTAAIVNLGKGVYGLKEWESLPGSSAHTADTDRAQISSGISNFNPTEPVSVACQSAAIADSRQAPQTPVLSTKASPVLHCGMAQSSLTMPEDNVSKSRIASLL</sequence>
<gene>
    <name evidence="1" type="ORF">GUITHDRAFT_149894</name>
</gene>
<reference evidence="2" key="3">
    <citation type="submission" date="2016-03" db="UniProtKB">
        <authorList>
            <consortium name="EnsemblProtists"/>
        </authorList>
    </citation>
    <scope>IDENTIFICATION</scope>
</reference>
<dbReference type="Proteomes" id="UP000011087">
    <property type="component" value="Unassembled WGS sequence"/>
</dbReference>
<evidence type="ECO:0000313" key="1">
    <source>
        <dbReference type="EMBL" id="EKX54887.1"/>
    </source>
</evidence>
<dbReference type="PaxDb" id="55529-EKX54887"/>
<proteinExistence type="predicted"/>
<reference evidence="1 3" key="1">
    <citation type="journal article" date="2012" name="Nature">
        <title>Algal genomes reveal evolutionary mosaicism and the fate of nucleomorphs.</title>
        <authorList>
            <consortium name="DOE Joint Genome Institute"/>
            <person name="Curtis B.A."/>
            <person name="Tanifuji G."/>
            <person name="Burki F."/>
            <person name="Gruber A."/>
            <person name="Irimia M."/>
            <person name="Maruyama S."/>
            <person name="Arias M.C."/>
            <person name="Ball S.G."/>
            <person name="Gile G.H."/>
            <person name="Hirakawa Y."/>
            <person name="Hopkins J.F."/>
            <person name="Kuo A."/>
            <person name="Rensing S.A."/>
            <person name="Schmutz J."/>
            <person name="Symeonidi A."/>
            <person name="Elias M."/>
            <person name="Eveleigh R.J."/>
            <person name="Herman E.K."/>
            <person name="Klute M.J."/>
            <person name="Nakayama T."/>
            <person name="Obornik M."/>
            <person name="Reyes-Prieto A."/>
            <person name="Armbrust E.V."/>
            <person name="Aves S.J."/>
            <person name="Beiko R.G."/>
            <person name="Coutinho P."/>
            <person name="Dacks J.B."/>
            <person name="Durnford D.G."/>
            <person name="Fast N.M."/>
            <person name="Green B.R."/>
            <person name="Grisdale C.J."/>
            <person name="Hempel F."/>
            <person name="Henrissat B."/>
            <person name="Hoppner M.P."/>
            <person name="Ishida K."/>
            <person name="Kim E."/>
            <person name="Koreny L."/>
            <person name="Kroth P.G."/>
            <person name="Liu Y."/>
            <person name="Malik S.B."/>
            <person name="Maier U.G."/>
            <person name="McRose D."/>
            <person name="Mock T."/>
            <person name="Neilson J.A."/>
            <person name="Onodera N.T."/>
            <person name="Poole A.M."/>
            <person name="Pritham E.J."/>
            <person name="Richards T.A."/>
            <person name="Rocap G."/>
            <person name="Roy S.W."/>
            <person name="Sarai C."/>
            <person name="Schaack S."/>
            <person name="Shirato S."/>
            <person name="Slamovits C.H."/>
            <person name="Spencer D.F."/>
            <person name="Suzuki S."/>
            <person name="Worden A.Z."/>
            <person name="Zauner S."/>
            <person name="Barry K."/>
            <person name="Bell C."/>
            <person name="Bharti A.K."/>
            <person name="Crow J.A."/>
            <person name="Grimwood J."/>
            <person name="Kramer R."/>
            <person name="Lindquist E."/>
            <person name="Lucas S."/>
            <person name="Salamov A."/>
            <person name="McFadden G.I."/>
            <person name="Lane C.E."/>
            <person name="Keeling P.J."/>
            <person name="Gray M.W."/>
            <person name="Grigoriev I.V."/>
            <person name="Archibald J.M."/>
        </authorList>
    </citation>
    <scope>NUCLEOTIDE SEQUENCE</scope>
    <source>
        <strain evidence="1 3">CCMP2712</strain>
    </source>
</reference>
<protein>
    <submittedName>
        <fullName evidence="1 2">Uncharacterized protein</fullName>
    </submittedName>
</protein>
<accession>L1K2T6</accession>
<keyword evidence="3" id="KW-1185">Reference proteome</keyword>
<dbReference type="GeneID" id="17311389"/>
<dbReference type="EMBL" id="JH992966">
    <property type="protein sequence ID" value="EKX54887.1"/>
    <property type="molecule type" value="Genomic_DNA"/>
</dbReference>
<dbReference type="AlphaFoldDB" id="L1K2T6"/>
<reference evidence="3" key="2">
    <citation type="submission" date="2012-11" db="EMBL/GenBank/DDBJ databases">
        <authorList>
            <person name="Kuo A."/>
            <person name="Curtis B.A."/>
            <person name="Tanifuji G."/>
            <person name="Burki F."/>
            <person name="Gruber A."/>
            <person name="Irimia M."/>
            <person name="Maruyama S."/>
            <person name="Arias M.C."/>
            <person name="Ball S.G."/>
            <person name="Gile G.H."/>
            <person name="Hirakawa Y."/>
            <person name="Hopkins J.F."/>
            <person name="Rensing S.A."/>
            <person name="Schmutz J."/>
            <person name="Symeonidi A."/>
            <person name="Elias M."/>
            <person name="Eveleigh R.J."/>
            <person name="Herman E.K."/>
            <person name="Klute M.J."/>
            <person name="Nakayama T."/>
            <person name="Obornik M."/>
            <person name="Reyes-Prieto A."/>
            <person name="Armbrust E.V."/>
            <person name="Aves S.J."/>
            <person name="Beiko R.G."/>
            <person name="Coutinho P."/>
            <person name="Dacks J.B."/>
            <person name="Durnford D.G."/>
            <person name="Fast N.M."/>
            <person name="Green B.R."/>
            <person name="Grisdale C."/>
            <person name="Hempe F."/>
            <person name="Henrissat B."/>
            <person name="Hoppner M.P."/>
            <person name="Ishida K.-I."/>
            <person name="Kim E."/>
            <person name="Koreny L."/>
            <person name="Kroth P.G."/>
            <person name="Liu Y."/>
            <person name="Malik S.-B."/>
            <person name="Maier U.G."/>
            <person name="McRose D."/>
            <person name="Mock T."/>
            <person name="Neilson J.A."/>
            <person name="Onodera N.T."/>
            <person name="Poole A.M."/>
            <person name="Pritham E.J."/>
            <person name="Richards T.A."/>
            <person name="Rocap G."/>
            <person name="Roy S.W."/>
            <person name="Sarai C."/>
            <person name="Schaack S."/>
            <person name="Shirato S."/>
            <person name="Slamovits C.H."/>
            <person name="Spencer D.F."/>
            <person name="Suzuki S."/>
            <person name="Worden A.Z."/>
            <person name="Zauner S."/>
            <person name="Barry K."/>
            <person name="Bell C."/>
            <person name="Bharti A.K."/>
            <person name="Crow J.A."/>
            <person name="Grimwood J."/>
            <person name="Kramer R."/>
            <person name="Lindquist E."/>
            <person name="Lucas S."/>
            <person name="Salamov A."/>
            <person name="McFadden G.I."/>
            <person name="Lane C.E."/>
            <person name="Keeling P.J."/>
            <person name="Gray M.W."/>
            <person name="Grigoriev I.V."/>
            <person name="Archibald J.M."/>
        </authorList>
    </citation>
    <scope>NUCLEOTIDE SEQUENCE</scope>
    <source>
        <strain evidence="3">CCMP2712</strain>
    </source>
</reference>
<dbReference type="EnsemblProtists" id="EKX54887">
    <property type="protein sequence ID" value="EKX54887"/>
    <property type="gene ID" value="GUITHDRAFT_149894"/>
</dbReference>
<name>L1K2T6_GUITC</name>
<feature type="non-terminal residue" evidence="1">
    <location>
        <position position="115"/>
    </location>
</feature>
<organism evidence="1">
    <name type="scientific">Guillardia theta (strain CCMP2712)</name>
    <name type="common">Cryptophyte</name>
    <dbReference type="NCBI Taxonomy" id="905079"/>
    <lineage>
        <taxon>Eukaryota</taxon>
        <taxon>Cryptophyceae</taxon>
        <taxon>Pyrenomonadales</taxon>
        <taxon>Geminigeraceae</taxon>
        <taxon>Guillardia</taxon>
    </lineage>
</organism>
<evidence type="ECO:0000313" key="2">
    <source>
        <dbReference type="EnsemblProtists" id="EKX54887"/>
    </source>
</evidence>
<dbReference type="HOGENOM" id="CLU_2115297_0_0_1"/>